<keyword evidence="1" id="KW-0175">Coiled coil</keyword>
<dbReference type="AlphaFoldDB" id="A0A1M6EMY0"/>
<dbReference type="RefSeq" id="WP_019386420.1">
    <property type="nucleotide sequence ID" value="NZ_ALIH01000002.1"/>
</dbReference>
<feature type="coiled-coil region" evidence="1">
    <location>
        <begin position="44"/>
        <end position="71"/>
    </location>
</feature>
<dbReference type="STRING" id="1178825.SAMN05216261_2060"/>
<sequence length="110" mass="12966">MIKVKNKFNESNLEINFSRDTQSIKDITIHTSNDVNFKELIDYLLEIITEKENLEIEYDDFEDQENVEKLELIKGTINEIYEKFNASIVINSEVNVTDDETEEQNDDLPF</sequence>
<evidence type="ECO:0000313" key="3">
    <source>
        <dbReference type="Proteomes" id="UP000184396"/>
    </source>
</evidence>
<keyword evidence="3" id="KW-1185">Reference proteome</keyword>
<dbReference type="EMBL" id="FQYK01000004">
    <property type="protein sequence ID" value="SHI86804.1"/>
    <property type="molecule type" value="Genomic_DNA"/>
</dbReference>
<gene>
    <name evidence="2" type="ORF">SAMN05216261_2060</name>
</gene>
<evidence type="ECO:0000256" key="1">
    <source>
        <dbReference type="SAM" id="Coils"/>
    </source>
</evidence>
<evidence type="ECO:0000313" key="2">
    <source>
        <dbReference type="EMBL" id="SHI86804.1"/>
    </source>
</evidence>
<name>A0A1M6EMY0_9FLAO</name>
<proteinExistence type="predicted"/>
<protein>
    <submittedName>
        <fullName evidence="2">Uncharacterized protein</fullName>
    </submittedName>
</protein>
<accession>A0A1M6EMY0</accession>
<reference evidence="2 3" key="1">
    <citation type="submission" date="2016-11" db="EMBL/GenBank/DDBJ databases">
        <authorList>
            <person name="Jaros S."/>
            <person name="Januszkiewicz K."/>
            <person name="Wedrychowicz H."/>
        </authorList>
    </citation>
    <scope>NUCLEOTIDE SEQUENCE [LARGE SCALE GENOMIC DNA]</scope>
    <source>
        <strain evidence="2 3">CGMCC 1.12213</strain>
    </source>
</reference>
<dbReference type="OrthoDB" id="9940813at2"/>
<organism evidence="2 3">
    <name type="scientific">Algibacter luteus</name>
    <dbReference type="NCBI Taxonomy" id="1178825"/>
    <lineage>
        <taxon>Bacteria</taxon>
        <taxon>Pseudomonadati</taxon>
        <taxon>Bacteroidota</taxon>
        <taxon>Flavobacteriia</taxon>
        <taxon>Flavobacteriales</taxon>
        <taxon>Flavobacteriaceae</taxon>
        <taxon>Algibacter</taxon>
    </lineage>
</organism>
<dbReference type="Proteomes" id="UP000184396">
    <property type="component" value="Unassembled WGS sequence"/>
</dbReference>